<dbReference type="EMBL" id="BART01003019">
    <property type="protein sequence ID" value="GAG71324.1"/>
    <property type="molecule type" value="Genomic_DNA"/>
</dbReference>
<dbReference type="InterPro" id="IPR023198">
    <property type="entry name" value="PGP-like_dom2"/>
</dbReference>
<proteinExistence type="predicted"/>
<name>X0ZPJ2_9ZZZZ</name>
<dbReference type="AlphaFoldDB" id="X0ZPJ2"/>
<dbReference type="InterPro" id="IPR041492">
    <property type="entry name" value="HAD_2"/>
</dbReference>
<gene>
    <name evidence="1" type="ORF">S01H4_08689</name>
</gene>
<protein>
    <submittedName>
        <fullName evidence="1">Uncharacterized protein</fullName>
    </submittedName>
</protein>
<evidence type="ECO:0000313" key="1">
    <source>
        <dbReference type="EMBL" id="GAG71324.1"/>
    </source>
</evidence>
<dbReference type="Gene3D" id="1.10.150.240">
    <property type="entry name" value="Putative phosphatase, domain 2"/>
    <property type="match status" value="1"/>
</dbReference>
<sequence length="86" mass="10351">MNIGKYKIKLIIFDMDGLMFDTERLASRHWKEAGKKFNYKIDDEVFKKTIGLNVVKTEEIYRKYYGVCFPFEKIKDYKLLKRASEL</sequence>
<dbReference type="Gene3D" id="3.40.50.1000">
    <property type="entry name" value="HAD superfamily/HAD-like"/>
    <property type="match status" value="1"/>
</dbReference>
<comment type="caution">
    <text evidence="1">The sequence shown here is derived from an EMBL/GenBank/DDBJ whole genome shotgun (WGS) entry which is preliminary data.</text>
</comment>
<accession>X0ZPJ2</accession>
<dbReference type="SUPFAM" id="SSF56784">
    <property type="entry name" value="HAD-like"/>
    <property type="match status" value="1"/>
</dbReference>
<reference evidence="1" key="1">
    <citation type="journal article" date="2014" name="Front. Microbiol.">
        <title>High frequency of phylogenetically diverse reductive dehalogenase-homologous genes in deep subseafloor sedimentary metagenomes.</title>
        <authorList>
            <person name="Kawai M."/>
            <person name="Futagami T."/>
            <person name="Toyoda A."/>
            <person name="Takaki Y."/>
            <person name="Nishi S."/>
            <person name="Hori S."/>
            <person name="Arai W."/>
            <person name="Tsubouchi T."/>
            <person name="Morono Y."/>
            <person name="Uchiyama I."/>
            <person name="Ito T."/>
            <person name="Fujiyama A."/>
            <person name="Inagaki F."/>
            <person name="Takami H."/>
        </authorList>
    </citation>
    <scope>NUCLEOTIDE SEQUENCE</scope>
    <source>
        <strain evidence="1">Expedition CK06-06</strain>
    </source>
</reference>
<dbReference type="Pfam" id="PF13419">
    <property type="entry name" value="HAD_2"/>
    <property type="match status" value="1"/>
</dbReference>
<dbReference type="InterPro" id="IPR036412">
    <property type="entry name" value="HAD-like_sf"/>
</dbReference>
<dbReference type="InterPro" id="IPR023214">
    <property type="entry name" value="HAD_sf"/>
</dbReference>
<organism evidence="1">
    <name type="scientific">marine sediment metagenome</name>
    <dbReference type="NCBI Taxonomy" id="412755"/>
    <lineage>
        <taxon>unclassified sequences</taxon>
        <taxon>metagenomes</taxon>
        <taxon>ecological metagenomes</taxon>
    </lineage>
</organism>